<sequence length="212" mass="24689">MIRIVKGIEPQALTLNKSRWTNDLLGYLSRGEKIPNNLKNNYNHVDVKDALRKESRFKCMYCESTIAHVSHEHIEHIKPKSIFPDLTSEWDNLGLACQVCNMNKGNEYDNTYPFINPYLDDPANFLVALGHIIHHRPNNTRGELTQTIIQLNRPELLEKRSERLDSIKRLIDRYHATTNPLLQKVLKDQIEIEIAEDKPYTMCAQSLYKAFM</sequence>
<comment type="caution">
    <text evidence="2">The sequence shown here is derived from an EMBL/GenBank/DDBJ whole genome shotgun (WGS) entry which is preliminary data.</text>
</comment>
<evidence type="ECO:0000313" key="3">
    <source>
        <dbReference type="Proteomes" id="UP000240357"/>
    </source>
</evidence>
<dbReference type="SMART" id="SM00507">
    <property type="entry name" value="HNHc"/>
    <property type="match status" value="1"/>
</dbReference>
<dbReference type="CDD" id="cd00085">
    <property type="entry name" value="HNHc"/>
    <property type="match status" value="1"/>
</dbReference>
<reference evidence="2 3" key="1">
    <citation type="submission" date="2018-03" db="EMBL/GenBank/DDBJ databases">
        <title>Adhaeribacter sp. HMF7605 Genome sequencing and assembly.</title>
        <authorList>
            <person name="Kang H."/>
            <person name="Kang J."/>
            <person name="Cha I."/>
            <person name="Kim H."/>
            <person name="Joh K."/>
        </authorList>
    </citation>
    <scope>NUCLEOTIDE SEQUENCE [LARGE SCALE GENOMIC DNA]</scope>
    <source>
        <strain evidence="2 3">HMF7605</strain>
    </source>
</reference>
<dbReference type="InterPro" id="IPR003615">
    <property type="entry name" value="HNH_nuc"/>
</dbReference>
<organism evidence="2 3">
    <name type="scientific">Adhaeribacter arboris</name>
    <dbReference type="NCBI Taxonomy" id="2072846"/>
    <lineage>
        <taxon>Bacteria</taxon>
        <taxon>Pseudomonadati</taxon>
        <taxon>Bacteroidota</taxon>
        <taxon>Cytophagia</taxon>
        <taxon>Cytophagales</taxon>
        <taxon>Hymenobacteraceae</taxon>
        <taxon>Adhaeribacter</taxon>
    </lineage>
</organism>
<keyword evidence="2" id="KW-0540">Nuclease</keyword>
<keyword evidence="2" id="KW-0378">Hydrolase</keyword>
<keyword evidence="3" id="KW-1185">Reference proteome</keyword>
<dbReference type="Gene3D" id="1.10.30.50">
    <property type="match status" value="1"/>
</dbReference>
<dbReference type="InterPro" id="IPR002711">
    <property type="entry name" value="HNH"/>
</dbReference>
<name>A0A2T2YJV3_9BACT</name>
<keyword evidence="2" id="KW-0255">Endonuclease</keyword>
<evidence type="ECO:0000259" key="1">
    <source>
        <dbReference type="SMART" id="SM00507"/>
    </source>
</evidence>
<protein>
    <submittedName>
        <fullName evidence="2">HNH endonuclease</fullName>
    </submittedName>
</protein>
<dbReference type="GO" id="GO:0008270">
    <property type="term" value="F:zinc ion binding"/>
    <property type="evidence" value="ECO:0007669"/>
    <property type="project" value="InterPro"/>
</dbReference>
<dbReference type="EMBL" id="PYFT01000001">
    <property type="protein sequence ID" value="PSR55769.1"/>
    <property type="molecule type" value="Genomic_DNA"/>
</dbReference>
<dbReference type="Proteomes" id="UP000240357">
    <property type="component" value="Unassembled WGS sequence"/>
</dbReference>
<dbReference type="RefSeq" id="WP_106931951.1">
    <property type="nucleotide sequence ID" value="NZ_PYFT01000001.1"/>
</dbReference>
<dbReference type="GO" id="GO:0004519">
    <property type="term" value="F:endonuclease activity"/>
    <property type="evidence" value="ECO:0007669"/>
    <property type="project" value="UniProtKB-KW"/>
</dbReference>
<dbReference type="AlphaFoldDB" id="A0A2T2YJV3"/>
<dbReference type="Pfam" id="PF01844">
    <property type="entry name" value="HNH"/>
    <property type="match status" value="1"/>
</dbReference>
<accession>A0A2T2YJV3</accession>
<evidence type="ECO:0000313" key="2">
    <source>
        <dbReference type="EMBL" id="PSR55769.1"/>
    </source>
</evidence>
<proteinExistence type="predicted"/>
<feature type="domain" description="HNH nuclease" evidence="1">
    <location>
        <begin position="46"/>
        <end position="102"/>
    </location>
</feature>
<dbReference type="OrthoDB" id="5918473at2"/>
<gene>
    <name evidence="2" type="ORF">AHMF7605_20810</name>
</gene>
<dbReference type="GO" id="GO:0003676">
    <property type="term" value="F:nucleic acid binding"/>
    <property type="evidence" value="ECO:0007669"/>
    <property type="project" value="InterPro"/>
</dbReference>